<name>A0A834M9M2_RHYFE</name>
<gene>
    <name evidence="1" type="ORF">GWI33_015561</name>
</gene>
<dbReference type="Proteomes" id="UP000625711">
    <property type="component" value="Unassembled WGS sequence"/>
</dbReference>
<proteinExistence type="predicted"/>
<protein>
    <submittedName>
        <fullName evidence="1">Uncharacterized protein</fullName>
    </submittedName>
</protein>
<evidence type="ECO:0000313" key="2">
    <source>
        <dbReference type="Proteomes" id="UP000625711"/>
    </source>
</evidence>
<dbReference type="EMBL" id="JAACXV010013943">
    <property type="protein sequence ID" value="KAF7271575.1"/>
    <property type="molecule type" value="Genomic_DNA"/>
</dbReference>
<organism evidence="1 2">
    <name type="scientific">Rhynchophorus ferrugineus</name>
    <name type="common">Red palm weevil</name>
    <name type="synonym">Curculio ferrugineus</name>
    <dbReference type="NCBI Taxonomy" id="354439"/>
    <lineage>
        <taxon>Eukaryota</taxon>
        <taxon>Metazoa</taxon>
        <taxon>Ecdysozoa</taxon>
        <taxon>Arthropoda</taxon>
        <taxon>Hexapoda</taxon>
        <taxon>Insecta</taxon>
        <taxon>Pterygota</taxon>
        <taxon>Neoptera</taxon>
        <taxon>Endopterygota</taxon>
        <taxon>Coleoptera</taxon>
        <taxon>Polyphaga</taxon>
        <taxon>Cucujiformia</taxon>
        <taxon>Curculionidae</taxon>
        <taxon>Dryophthorinae</taxon>
        <taxon>Rhynchophorus</taxon>
    </lineage>
</organism>
<keyword evidence="2" id="KW-1185">Reference proteome</keyword>
<reference evidence="1" key="1">
    <citation type="submission" date="2020-08" db="EMBL/GenBank/DDBJ databases">
        <title>Genome sequencing and assembly of the red palm weevil Rhynchophorus ferrugineus.</title>
        <authorList>
            <person name="Dias G.B."/>
            <person name="Bergman C.M."/>
            <person name="Manee M."/>
        </authorList>
    </citation>
    <scope>NUCLEOTIDE SEQUENCE</scope>
    <source>
        <strain evidence="1">AA-2017</strain>
        <tissue evidence="1">Whole larva</tissue>
    </source>
</reference>
<dbReference type="AlphaFoldDB" id="A0A834M9M2"/>
<evidence type="ECO:0000313" key="1">
    <source>
        <dbReference type="EMBL" id="KAF7271575.1"/>
    </source>
</evidence>
<sequence>MEFRTICPTDHRAIFSIRRVRPPGQTFYLVSLSRLTTPHVRFLYQTLTRVNGINSSVLKFDIIQLRERYDEHQSWTVFKLIYGQPSPPSMIRKKSSYVYKPLINQMCPPNSVEHQSSKLGG</sequence>
<comment type="caution">
    <text evidence="1">The sequence shown here is derived from an EMBL/GenBank/DDBJ whole genome shotgun (WGS) entry which is preliminary data.</text>
</comment>
<accession>A0A834M9M2</accession>